<dbReference type="OrthoDB" id="778770at2759"/>
<feature type="domain" description="Disease resistance protein winged helix" evidence="1">
    <location>
        <begin position="1"/>
        <end position="57"/>
    </location>
</feature>
<accession>A0A835C7Y1</accession>
<dbReference type="Pfam" id="PF23559">
    <property type="entry name" value="WHD_DRP"/>
    <property type="match status" value="1"/>
</dbReference>
<evidence type="ECO:0000259" key="2">
    <source>
        <dbReference type="Pfam" id="PF25019"/>
    </source>
</evidence>
<evidence type="ECO:0000313" key="4">
    <source>
        <dbReference type="Proteomes" id="UP000636709"/>
    </source>
</evidence>
<evidence type="ECO:0000313" key="3">
    <source>
        <dbReference type="EMBL" id="KAF8722620.1"/>
    </source>
</evidence>
<dbReference type="SUPFAM" id="SSF52058">
    <property type="entry name" value="L domain-like"/>
    <property type="match status" value="1"/>
</dbReference>
<sequence>MAHGFIQPNRRTSETIEDTGRSYFRSLVRRSFFQRAHVDCIGEEHSYSLSETMHDLASLVSGEDCKCYMMGEPYSLPAEVRHLSGVFNRDASQGIFEVISCGEFLHTFIVLGGSEDLELKIPNDIGERFTRLRTLDLSNFGVTDLPESIGKLKHLRCLQLQGTEIKFLPESMWDLYNLQTLGLGNCYDLKKLPLGLKKLRKLRHIDLSMTPDRLHNVCSLECMPKGVGLPTDLQTMSRFVISERNSGIPTHRASIEELADLKSLHGKLLISNLHLVKHVREAAKAQLSSKQFLQNLELSWSNNDDKSEKILEYLKAPTEITELTLLGYPGMECSGWLGSAEYTKLVTVCLYDFQGCSVLPPLGMLPVLETLHLKGWDRLISMNCSEFVVLGRMNYTKLDSNL</sequence>
<dbReference type="Gene3D" id="3.80.10.10">
    <property type="entry name" value="Ribonuclease Inhibitor"/>
    <property type="match status" value="1"/>
</dbReference>
<gene>
    <name evidence="3" type="ORF">HU200_022455</name>
</gene>
<dbReference type="InterPro" id="IPR058922">
    <property type="entry name" value="WHD_DRP"/>
</dbReference>
<dbReference type="Pfam" id="PF25019">
    <property type="entry name" value="LRR_R13L1-DRL21"/>
    <property type="match status" value="1"/>
</dbReference>
<dbReference type="EMBL" id="JACEFO010001671">
    <property type="protein sequence ID" value="KAF8722620.1"/>
    <property type="molecule type" value="Genomic_DNA"/>
</dbReference>
<comment type="caution">
    <text evidence="3">The sequence shown here is derived from an EMBL/GenBank/DDBJ whole genome shotgun (WGS) entry which is preliminary data.</text>
</comment>
<evidence type="ECO:0000259" key="1">
    <source>
        <dbReference type="Pfam" id="PF23559"/>
    </source>
</evidence>
<protein>
    <recommendedName>
        <fullName evidence="5">NBS-LRR protein</fullName>
    </recommendedName>
</protein>
<dbReference type="InterPro" id="IPR032675">
    <property type="entry name" value="LRR_dom_sf"/>
</dbReference>
<feature type="domain" description="R13L1/DRL21-like LRR repeat region" evidence="2">
    <location>
        <begin position="255"/>
        <end position="375"/>
    </location>
</feature>
<evidence type="ECO:0008006" key="5">
    <source>
        <dbReference type="Google" id="ProtNLM"/>
    </source>
</evidence>
<proteinExistence type="predicted"/>
<dbReference type="PANTHER" id="PTHR47186:SF25">
    <property type="entry name" value="DISEASE RESISTANCE RPP13-LIKE PROTEIN 1"/>
    <property type="match status" value="1"/>
</dbReference>
<dbReference type="AlphaFoldDB" id="A0A835C7Y1"/>
<dbReference type="PANTHER" id="PTHR47186">
    <property type="entry name" value="LEUCINE-RICH REPEAT-CONTAINING PROTEIN 57"/>
    <property type="match status" value="1"/>
</dbReference>
<dbReference type="InterPro" id="IPR056789">
    <property type="entry name" value="LRR_R13L1-DRL21"/>
</dbReference>
<organism evidence="3 4">
    <name type="scientific">Digitaria exilis</name>
    <dbReference type="NCBI Taxonomy" id="1010633"/>
    <lineage>
        <taxon>Eukaryota</taxon>
        <taxon>Viridiplantae</taxon>
        <taxon>Streptophyta</taxon>
        <taxon>Embryophyta</taxon>
        <taxon>Tracheophyta</taxon>
        <taxon>Spermatophyta</taxon>
        <taxon>Magnoliopsida</taxon>
        <taxon>Liliopsida</taxon>
        <taxon>Poales</taxon>
        <taxon>Poaceae</taxon>
        <taxon>PACMAD clade</taxon>
        <taxon>Panicoideae</taxon>
        <taxon>Panicodae</taxon>
        <taxon>Paniceae</taxon>
        <taxon>Anthephorinae</taxon>
        <taxon>Digitaria</taxon>
    </lineage>
</organism>
<reference evidence="3" key="1">
    <citation type="submission" date="2020-07" db="EMBL/GenBank/DDBJ databases">
        <title>Genome sequence and genetic diversity analysis of an under-domesticated orphan crop, white fonio (Digitaria exilis).</title>
        <authorList>
            <person name="Bennetzen J.L."/>
            <person name="Chen S."/>
            <person name="Ma X."/>
            <person name="Wang X."/>
            <person name="Yssel A.E.J."/>
            <person name="Chaluvadi S.R."/>
            <person name="Johnson M."/>
            <person name="Gangashetty P."/>
            <person name="Hamidou F."/>
            <person name="Sanogo M.D."/>
            <person name="Zwaenepoel A."/>
            <person name="Wallace J."/>
            <person name="Van De Peer Y."/>
            <person name="Van Deynze A."/>
        </authorList>
    </citation>
    <scope>NUCLEOTIDE SEQUENCE</scope>
    <source>
        <tissue evidence="3">Leaves</tissue>
    </source>
</reference>
<dbReference type="Proteomes" id="UP000636709">
    <property type="component" value="Unassembled WGS sequence"/>
</dbReference>
<keyword evidence="4" id="KW-1185">Reference proteome</keyword>
<name>A0A835C7Y1_9POAL</name>